<dbReference type="AlphaFoldDB" id="A0A5N7JNK6"/>
<reference evidence="1 2" key="1">
    <citation type="submission" date="2019-09" db="EMBL/GenBank/DDBJ databases">
        <title>The draft genomes of Allium pathogen Pseudomonas sp.</title>
        <authorList>
            <person name="Fujikawa T."/>
            <person name="Sawada H."/>
        </authorList>
    </citation>
    <scope>NUCLEOTIDE SEQUENCE [LARGE SCALE GENOMIC DNA]</scope>
    <source>
        <strain evidence="1 2">MAFF 730085</strain>
    </source>
</reference>
<accession>A0A5N7JNK6</accession>
<name>A0A5N7JNK6_9PSED</name>
<evidence type="ECO:0000313" key="1">
    <source>
        <dbReference type="EMBL" id="MPQ82901.1"/>
    </source>
</evidence>
<gene>
    <name evidence="1" type="ORF">F0170_02175</name>
</gene>
<proteinExistence type="predicted"/>
<sequence>MQSNVGAGLLAMQAPRSIRHTALMLSQASPLPQKRFCSWTRAVSLDGPPTFITAGFFASAALSLADVFLQSVP</sequence>
<comment type="caution">
    <text evidence="1">The sequence shown here is derived from an EMBL/GenBank/DDBJ whole genome shotgun (WGS) entry which is preliminary data.</text>
</comment>
<dbReference type="EMBL" id="VUBA01000019">
    <property type="protein sequence ID" value="MPQ82901.1"/>
    <property type="molecule type" value="Genomic_DNA"/>
</dbReference>
<organism evidence="1 2">
    <name type="scientific">Pseudomonas kitaguniensis</name>
    <dbReference type="NCBI Taxonomy" id="2607908"/>
    <lineage>
        <taxon>Bacteria</taxon>
        <taxon>Pseudomonadati</taxon>
        <taxon>Pseudomonadota</taxon>
        <taxon>Gammaproteobacteria</taxon>
        <taxon>Pseudomonadales</taxon>
        <taxon>Pseudomonadaceae</taxon>
        <taxon>Pseudomonas</taxon>
    </lineage>
</organism>
<evidence type="ECO:0000313" key="2">
    <source>
        <dbReference type="Proteomes" id="UP000325438"/>
    </source>
</evidence>
<protein>
    <submittedName>
        <fullName evidence="1">Uncharacterized protein</fullName>
    </submittedName>
</protein>
<dbReference type="Proteomes" id="UP000325438">
    <property type="component" value="Unassembled WGS sequence"/>
</dbReference>